<name>A0ABS2Z9R8_9BACL</name>
<keyword evidence="4" id="KW-1185">Reference proteome</keyword>
<accession>A0ABS2Z9R8</accession>
<sequence>MKILLLSGGSGRRLWPLSNRIRSKQFLKLLSMENNQYESMLQRVCRQLDSVGLLSSTHIITTQDQVEIIHNQLENHIPIISEPVPKGTFSAISLAVTSFNTPLLTNLEECVCVLPVDIFVELSFYQLVTKTPHFLQKSKADLAHIGVKPRFSSDQFGYIVPDIQKTDDYYHISHFIEKPSPKQALQLIKKNALWNCGVYVFSIRFMLQFLKDKGLPTHYNGMLENYDELPNLSFDHAVAEESNRSIVIPYQGEWDDIGTWGAISKQMKSYAFGPCELTADTVNTHIINELSQPIHVIGISDSMIVAGPDGILVANKKRSSEVKKLITDVPPRYAEKRWGSYKVLEKSITSEGKQSLTKIVSVLPGRNISYQFHQERQEIWTVISGTGEIILNDQLSCIKAGDVFQIPQGSKHAVKADTPLQFIEVQLGSKVSEEDITRITYSWEEAVRFCK</sequence>
<dbReference type="Pfam" id="PF00483">
    <property type="entry name" value="NTP_transferase"/>
    <property type="match status" value="1"/>
</dbReference>
<dbReference type="SUPFAM" id="SSF53448">
    <property type="entry name" value="Nucleotide-diphospho-sugar transferases"/>
    <property type="match status" value="1"/>
</dbReference>
<dbReference type="EMBL" id="JAFHKS010000042">
    <property type="protein sequence ID" value="MBN3544897.1"/>
    <property type="molecule type" value="Genomic_DNA"/>
</dbReference>
<organism evidence="3 4">
    <name type="scientific">Fictibacillus barbaricus</name>
    <dbReference type="NCBI Taxonomy" id="182136"/>
    <lineage>
        <taxon>Bacteria</taxon>
        <taxon>Bacillati</taxon>
        <taxon>Bacillota</taxon>
        <taxon>Bacilli</taxon>
        <taxon>Bacillales</taxon>
        <taxon>Fictibacillaceae</taxon>
        <taxon>Fictibacillus</taxon>
    </lineage>
</organism>
<evidence type="ECO:0000259" key="1">
    <source>
        <dbReference type="Pfam" id="PF00483"/>
    </source>
</evidence>
<dbReference type="Gene3D" id="2.60.120.10">
    <property type="entry name" value="Jelly Rolls"/>
    <property type="match status" value="1"/>
</dbReference>
<dbReference type="PANTHER" id="PTHR46390:SF1">
    <property type="entry name" value="MANNOSE-1-PHOSPHATE GUANYLYLTRANSFERASE"/>
    <property type="match status" value="1"/>
</dbReference>
<dbReference type="SUPFAM" id="SSF51182">
    <property type="entry name" value="RmlC-like cupins"/>
    <property type="match status" value="1"/>
</dbReference>
<dbReference type="RefSeq" id="WP_188403449.1">
    <property type="nucleotide sequence ID" value="NZ_BMCE01000002.1"/>
</dbReference>
<protein>
    <submittedName>
        <fullName evidence="3">Cupin domain-containing protein</fullName>
    </submittedName>
</protein>
<dbReference type="Gene3D" id="3.90.550.10">
    <property type="entry name" value="Spore Coat Polysaccharide Biosynthesis Protein SpsA, Chain A"/>
    <property type="match status" value="1"/>
</dbReference>
<evidence type="ECO:0000313" key="3">
    <source>
        <dbReference type="EMBL" id="MBN3544897.1"/>
    </source>
</evidence>
<dbReference type="PANTHER" id="PTHR46390">
    <property type="entry name" value="MANNOSE-1-PHOSPHATE GUANYLYLTRANSFERASE"/>
    <property type="match status" value="1"/>
</dbReference>
<dbReference type="InterPro" id="IPR014710">
    <property type="entry name" value="RmlC-like_jellyroll"/>
</dbReference>
<dbReference type="InterPro" id="IPR029044">
    <property type="entry name" value="Nucleotide-diphossugar_trans"/>
</dbReference>
<dbReference type="CDD" id="cd02213">
    <property type="entry name" value="cupin_PMI_typeII_C"/>
    <property type="match status" value="1"/>
</dbReference>
<feature type="domain" description="Mannose-6-phosphate isomerase type II C-terminal" evidence="2">
    <location>
        <begin position="336"/>
        <end position="439"/>
    </location>
</feature>
<comment type="caution">
    <text evidence="3">The sequence shown here is derived from an EMBL/GenBank/DDBJ whole genome shotgun (WGS) entry which is preliminary data.</text>
</comment>
<dbReference type="Proteomes" id="UP001319060">
    <property type="component" value="Unassembled WGS sequence"/>
</dbReference>
<dbReference type="Pfam" id="PF01050">
    <property type="entry name" value="MannoseP_isomer"/>
    <property type="match status" value="1"/>
</dbReference>
<gene>
    <name evidence="3" type="ORF">JYA64_06310</name>
</gene>
<dbReference type="InterPro" id="IPR001538">
    <property type="entry name" value="Man6P_isomerase-2_C"/>
</dbReference>
<dbReference type="InterPro" id="IPR051161">
    <property type="entry name" value="Mannose-6P_isomerase_type2"/>
</dbReference>
<feature type="domain" description="Nucleotidyl transferase" evidence="1">
    <location>
        <begin position="4"/>
        <end position="269"/>
    </location>
</feature>
<evidence type="ECO:0000313" key="4">
    <source>
        <dbReference type="Proteomes" id="UP001319060"/>
    </source>
</evidence>
<dbReference type="InterPro" id="IPR005835">
    <property type="entry name" value="NTP_transferase_dom"/>
</dbReference>
<proteinExistence type="predicted"/>
<dbReference type="InterPro" id="IPR011051">
    <property type="entry name" value="RmlC_Cupin_sf"/>
</dbReference>
<evidence type="ECO:0000259" key="2">
    <source>
        <dbReference type="Pfam" id="PF01050"/>
    </source>
</evidence>
<reference evidence="3 4" key="1">
    <citation type="submission" date="2021-01" db="EMBL/GenBank/DDBJ databases">
        <title>Genome Sequencing of Type Strains.</title>
        <authorList>
            <person name="Lemaire J.F."/>
            <person name="Inderbitzin P."/>
            <person name="Collins S.B."/>
            <person name="Wespe N."/>
            <person name="Knight-Connoni V."/>
        </authorList>
    </citation>
    <scope>NUCLEOTIDE SEQUENCE [LARGE SCALE GENOMIC DNA]</scope>
    <source>
        <strain evidence="3 4">DSM 14730</strain>
    </source>
</reference>